<proteinExistence type="predicted"/>
<keyword evidence="3" id="KW-1185">Reference proteome</keyword>
<comment type="caution">
    <text evidence="2">The sequence shown here is derived from an EMBL/GenBank/DDBJ whole genome shotgun (WGS) entry which is preliminary data.</text>
</comment>
<sequence length="296" mass="33557">MQRTLRELYSGDPAEFTAARDALSTQARERGDKHLAARLKKFRKPTTAAWAINRMVATEPDLVEDLLHLGEQLRAAQHDLRADQLRALADRRSTLLRRLAARAVELAEGAGHPLSEQARQQVEQTLTAALSDPQAGEEVRQGTLSRPLEFSGFALGSFSAEAIRRVKQNKTTEQGKPGAPPKHHSLDQPLTPPPEPLTGAVEGESEAQRHRRELRQRRDHARRQLRIAEDKLNKVQDARLDVEEHRDDLRAELRQLDNRLANLATAEEEARQRIAQAQQEFEAAEQQLRREEDPRR</sequence>
<dbReference type="Proteomes" id="UP000031419">
    <property type="component" value="Unassembled WGS sequence"/>
</dbReference>
<feature type="compositionally biased region" description="Low complexity" evidence="1">
    <location>
        <begin position="273"/>
        <end position="286"/>
    </location>
</feature>
<evidence type="ECO:0000313" key="3">
    <source>
        <dbReference type="Proteomes" id="UP000031419"/>
    </source>
</evidence>
<protein>
    <submittedName>
        <fullName evidence="2">Uncharacterized protein</fullName>
    </submittedName>
</protein>
<accession>A0A073B2Q2</accession>
<gene>
    <name evidence="2" type="ORF">GU90_01485</name>
</gene>
<feature type="compositionally biased region" description="Basic and acidic residues" evidence="1">
    <location>
        <begin position="287"/>
        <end position="296"/>
    </location>
</feature>
<organism evidence="2 3">
    <name type="scientific">Saccharopolyspora rectivirgula</name>
    <dbReference type="NCBI Taxonomy" id="28042"/>
    <lineage>
        <taxon>Bacteria</taxon>
        <taxon>Bacillati</taxon>
        <taxon>Actinomycetota</taxon>
        <taxon>Actinomycetes</taxon>
        <taxon>Pseudonocardiales</taxon>
        <taxon>Pseudonocardiaceae</taxon>
        <taxon>Saccharopolyspora</taxon>
    </lineage>
</organism>
<name>A0A073B2Q2_9PSEU</name>
<feature type="compositionally biased region" description="Basic residues" evidence="1">
    <location>
        <begin position="209"/>
        <end position="222"/>
    </location>
</feature>
<evidence type="ECO:0000256" key="1">
    <source>
        <dbReference type="SAM" id="MobiDB-lite"/>
    </source>
</evidence>
<reference evidence="2 3" key="1">
    <citation type="submission" date="2014-06" db="EMBL/GenBank/DDBJ databases">
        <title>Saccharopolyspora rectivirgula DSM-43113 Genome sequencing.</title>
        <authorList>
            <person name="Barrera C."/>
            <person name="Millon L."/>
            <person name="Rognon B."/>
            <person name="Zaugg C."/>
            <person name="Monod M."/>
        </authorList>
    </citation>
    <scope>NUCLEOTIDE SEQUENCE [LARGE SCALE GENOMIC DNA]</scope>
    <source>
        <strain evidence="2 3">DSM 43113</strain>
    </source>
</reference>
<dbReference type="AlphaFoldDB" id="A0A073B2Q2"/>
<dbReference type="STRING" id="28042.GU90_01485"/>
<evidence type="ECO:0000313" key="2">
    <source>
        <dbReference type="EMBL" id="KEI45900.1"/>
    </source>
</evidence>
<dbReference type="eggNOG" id="ENOG5032S7P">
    <property type="taxonomic scope" value="Bacteria"/>
</dbReference>
<feature type="region of interest" description="Disordered" evidence="1">
    <location>
        <begin position="168"/>
        <end position="222"/>
    </location>
</feature>
<feature type="region of interest" description="Disordered" evidence="1">
    <location>
        <begin position="271"/>
        <end position="296"/>
    </location>
</feature>
<dbReference type="EMBL" id="JNVU01000005">
    <property type="protein sequence ID" value="KEI45900.1"/>
    <property type="molecule type" value="Genomic_DNA"/>
</dbReference>